<dbReference type="SUPFAM" id="SSF53822">
    <property type="entry name" value="Periplasmic binding protein-like I"/>
    <property type="match status" value="1"/>
</dbReference>
<evidence type="ECO:0000256" key="2">
    <source>
        <dbReference type="ARBA" id="ARBA00023125"/>
    </source>
</evidence>
<dbReference type="RefSeq" id="WP_386109177.1">
    <property type="nucleotide sequence ID" value="NZ_JBHTJR010000057.1"/>
</dbReference>
<dbReference type="CDD" id="cd06267">
    <property type="entry name" value="PBP1_LacI_sugar_binding-like"/>
    <property type="match status" value="1"/>
</dbReference>
<dbReference type="Pfam" id="PF00356">
    <property type="entry name" value="LacI"/>
    <property type="match status" value="1"/>
</dbReference>
<sequence>MNRVTLKQLADILGLSTGTVSKALKDYYDISPETKRRVKELAEKLNYVPNALAVNFRTKETKTIGLIIPEVVHHFFSNVIKGIIEEAEKLNYLVIILPSNESFELEKKQLNLLVSKQVDGIIMSLANKTIDYKHINEVIDKNIPVILFDKISKLVKCSKIIIDDRKAAYNATNHLIKTGCKKIAHIRGPLEPQNSIDRFLGYKKALDENNIEYLSNFVYTCDEVSFEEGYQFAEQIIKDHPDIDGIFAITDLVATGVITKLNELNIKIPEQVSVIGFSDWFLSRAITPSLTTIYQPGLEIGKNCFSQLIKEIQFKKNNTNYNYETITLPTSLIVRNSTKTI</sequence>
<evidence type="ECO:0000256" key="3">
    <source>
        <dbReference type="ARBA" id="ARBA00023163"/>
    </source>
</evidence>
<proteinExistence type="predicted"/>
<dbReference type="Proteomes" id="UP001597062">
    <property type="component" value="Unassembled WGS sequence"/>
</dbReference>
<evidence type="ECO:0000259" key="4">
    <source>
        <dbReference type="PROSITE" id="PS50932"/>
    </source>
</evidence>
<gene>
    <name evidence="5" type="ORF">ACFQ1U_13245</name>
</gene>
<keyword evidence="2 5" id="KW-0238">DNA-binding</keyword>
<dbReference type="PROSITE" id="PS50932">
    <property type="entry name" value="HTH_LACI_2"/>
    <property type="match status" value="1"/>
</dbReference>
<dbReference type="PANTHER" id="PTHR30146">
    <property type="entry name" value="LACI-RELATED TRANSCRIPTIONAL REPRESSOR"/>
    <property type="match status" value="1"/>
</dbReference>
<dbReference type="Gene3D" id="3.40.50.2300">
    <property type="match status" value="2"/>
</dbReference>
<keyword evidence="6" id="KW-1185">Reference proteome</keyword>
<keyword evidence="1" id="KW-0805">Transcription regulation</keyword>
<feature type="domain" description="HTH lacI-type" evidence="4">
    <location>
        <begin position="4"/>
        <end position="58"/>
    </location>
</feature>
<name>A0ABW3JX53_9FLAO</name>
<keyword evidence="3" id="KW-0804">Transcription</keyword>
<dbReference type="PANTHER" id="PTHR30146:SF109">
    <property type="entry name" value="HTH-TYPE TRANSCRIPTIONAL REGULATOR GALS"/>
    <property type="match status" value="1"/>
</dbReference>
<dbReference type="InterPro" id="IPR028082">
    <property type="entry name" value="Peripla_BP_I"/>
</dbReference>
<comment type="caution">
    <text evidence="5">The sequence shown here is derived from an EMBL/GenBank/DDBJ whole genome shotgun (WGS) entry which is preliminary data.</text>
</comment>
<evidence type="ECO:0000313" key="5">
    <source>
        <dbReference type="EMBL" id="MFD0994173.1"/>
    </source>
</evidence>
<dbReference type="SUPFAM" id="SSF47413">
    <property type="entry name" value="lambda repressor-like DNA-binding domains"/>
    <property type="match status" value="1"/>
</dbReference>
<dbReference type="CDD" id="cd01392">
    <property type="entry name" value="HTH_LacI"/>
    <property type="match status" value="1"/>
</dbReference>
<dbReference type="Gene3D" id="1.10.260.40">
    <property type="entry name" value="lambda repressor-like DNA-binding domains"/>
    <property type="match status" value="1"/>
</dbReference>
<dbReference type="InterPro" id="IPR001761">
    <property type="entry name" value="Peripla_BP/Lac1_sug-bd_dom"/>
</dbReference>
<dbReference type="Pfam" id="PF00532">
    <property type="entry name" value="Peripla_BP_1"/>
    <property type="match status" value="1"/>
</dbReference>
<evidence type="ECO:0000313" key="6">
    <source>
        <dbReference type="Proteomes" id="UP001597062"/>
    </source>
</evidence>
<dbReference type="InterPro" id="IPR010982">
    <property type="entry name" value="Lambda_DNA-bd_dom_sf"/>
</dbReference>
<organism evidence="5 6">
    <name type="scientific">Tenacibaculum geojense</name>
    <dbReference type="NCBI Taxonomy" id="915352"/>
    <lineage>
        <taxon>Bacteria</taxon>
        <taxon>Pseudomonadati</taxon>
        <taxon>Bacteroidota</taxon>
        <taxon>Flavobacteriia</taxon>
        <taxon>Flavobacteriales</taxon>
        <taxon>Flavobacteriaceae</taxon>
        <taxon>Tenacibaculum</taxon>
    </lineage>
</organism>
<dbReference type="SMART" id="SM00354">
    <property type="entry name" value="HTH_LACI"/>
    <property type="match status" value="1"/>
</dbReference>
<evidence type="ECO:0000256" key="1">
    <source>
        <dbReference type="ARBA" id="ARBA00023015"/>
    </source>
</evidence>
<dbReference type="GO" id="GO:0003677">
    <property type="term" value="F:DNA binding"/>
    <property type="evidence" value="ECO:0007669"/>
    <property type="project" value="UniProtKB-KW"/>
</dbReference>
<protein>
    <submittedName>
        <fullName evidence="5">LacI family DNA-binding transcriptional regulator</fullName>
    </submittedName>
</protein>
<dbReference type="EMBL" id="JBHTJR010000057">
    <property type="protein sequence ID" value="MFD0994173.1"/>
    <property type="molecule type" value="Genomic_DNA"/>
</dbReference>
<accession>A0ABW3JX53</accession>
<dbReference type="InterPro" id="IPR000843">
    <property type="entry name" value="HTH_LacI"/>
</dbReference>
<reference evidence="6" key="1">
    <citation type="journal article" date="2019" name="Int. J. Syst. Evol. Microbiol.">
        <title>The Global Catalogue of Microorganisms (GCM) 10K type strain sequencing project: providing services to taxonomists for standard genome sequencing and annotation.</title>
        <authorList>
            <consortium name="The Broad Institute Genomics Platform"/>
            <consortium name="The Broad Institute Genome Sequencing Center for Infectious Disease"/>
            <person name="Wu L."/>
            <person name="Ma J."/>
        </authorList>
    </citation>
    <scope>NUCLEOTIDE SEQUENCE [LARGE SCALE GENOMIC DNA]</scope>
    <source>
        <strain evidence="6">CCUG 60527</strain>
    </source>
</reference>